<proteinExistence type="predicted"/>
<dbReference type="Proteomes" id="UP001295684">
    <property type="component" value="Unassembled WGS sequence"/>
</dbReference>
<organism evidence="1 2">
    <name type="scientific">Euplotes crassus</name>
    <dbReference type="NCBI Taxonomy" id="5936"/>
    <lineage>
        <taxon>Eukaryota</taxon>
        <taxon>Sar</taxon>
        <taxon>Alveolata</taxon>
        <taxon>Ciliophora</taxon>
        <taxon>Intramacronucleata</taxon>
        <taxon>Spirotrichea</taxon>
        <taxon>Hypotrichia</taxon>
        <taxon>Euplotida</taxon>
        <taxon>Euplotidae</taxon>
        <taxon>Moneuplotes</taxon>
    </lineage>
</organism>
<sequence length="53" mass="6063">MSRREQKHLSHNPECRFSNYGANLHHVGCTCASVRNNRDCACSVYFICTKLGF</sequence>
<gene>
    <name evidence="1" type="ORF">ECRASSUSDP1_LOCUS14048</name>
</gene>
<dbReference type="EMBL" id="CAMPGE010014016">
    <property type="protein sequence ID" value="CAI2372716.1"/>
    <property type="molecule type" value="Genomic_DNA"/>
</dbReference>
<keyword evidence="2" id="KW-1185">Reference proteome</keyword>
<name>A0AAD1XHA8_EUPCR</name>
<accession>A0AAD1XHA8</accession>
<protein>
    <submittedName>
        <fullName evidence="1">Uncharacterized protein</fullName>
    </submittedName>
</protein>
<dbReference type="AlphaFoldDB" id="A0AAD1XHA8"/>
<reference evidence="1" key="1">
    <citation type="submission" date="2023-07" db="EMBL/GenBank/DDBJ databases">
        <authorList>
            <consortium name="AG Swart"/>
            <person name="Singh M."/>
            <person name="Singh A."/>
            <person name="Seah K."/>
            <person name="Emmerich C."/>
        </authorList>
    </citation>
    <scope>NUCLEOTIDE SEQUENCE</scope>
    <source>
        <strain evidence="1">DP1</strain>
    </source>
</reference>
<evidence type="ECO:0000313" key="1">
    <source>
        <dbReference type="EMBL" id="CAI2372716.1"/>
    </source>
</evidence>
<comment type="caution">
    <text evidence="1">The sequence shown here is derived from an EMBL/GenBank/DDBJ whole genome shotgun (WGS) entry which is preliminary data.</text>
</comment>
<evidence type="ECO:0000313" key="2">
    <source>
        <dbReference type="Proteomes" id="UP001295684"/>
    </source>
</evidence>